<accession>A0A6A6WEH0</accession>
<organism evidence="4 5">
    <name type="scientific">Pseudovirgaria hyperparasitica</name>
    <dbReference type="NCBI Taxonomy" id="470096"/>
    <lineage>
        <taxon>Eukaryota</taxon>
        <taxon>Fungi</taxon>
        <taxon>Dikarya</taxon>
        <taxon>Ascomycota</taxon>
        <taxon>Pezizomycotina</taxon>
        <taxon>Dothideomycetes</taxon>
        <taxon>Dothideomycetes incertae sedis</taxon>
        <taxon>Acrospermales</taxon>
        <taxon>Acrospermaceae</taxon>
        <taxon>Pseudovirgaria</taxon>
    </lineage>
</organism>
<dbReference type="InterPro" id="IPR002347">
    <property type="entry name" value="SDR_fam"/>
</dbReference>
<dbReference type="RefSeq" id="XP_033603564.1">
    <property type="nucleotide sequence ID" value="XM_033743446.1"/>
</dbReference>
<evidence type="ECO:0000313" key="4">
    <source>
        <dbReference type="EMBL" id="KAF2761113.1"/>
    </source>
</evidence>
<reference evidence="4" key="1">
    <citation type="journal article" date="2020" name="Stud. Mycol.">
        <title>101 Dothideomycetes genomes: a test case for predicting lifestyles and emergence of pathogens.</title>
        <authorList>
            <person name="Haridas S."/>
            <person name="Albert R."/>
            <person name="Binder M."/>
            <person name="Bloem J."/>
            <person name="Labutti K."/>
            <person name="Salamov A."/>
            <person name="Andreopoulos B."/>
            <person name="Baker S."/>
            <person name="Barry K."/>
            <person name="Bills G."/>
            <person name="Bluhm B."/>
            <person name="Cannon C."/>
            <person name="Castanera R."/>
            <person name="Culley D."/>
            <person name="Daum C."/>
            <person name="Ezra D."/>
            <person name="Gonzalez J."/>
            <person name="Henrissat B."/>
            <person name="Kuo A."/>
            <person name="Liang C."/>
            <person name="Lipzen A."/>
            <person name="Lutzoni F."/>
            <person name="Magnuson J."/>
            <person name="Mondo S."/>
            <person name="Nolan M."/>
            <person name="Ohm R."/>
            <person name="Pangilinan J."/>
            <person name="Park H.-J."/>
            <person name="Ramirez L."/>
            <person name="Alfaro M."/>
            <person name="Sun H."/>
            <person name="Tritt A."/>
            <person name="Yoshinaga Y."/>
            <person name="Zwiers L.-H."/>
            <person name="Turgeon B."/>
            <person name="Goodwin S."/>
            <person name="Spatafora J."/>
            <person name="Crous P."/>
            <person name="Grigoriev I."/>
        </authorList>
    </citation>
    <scope>NUCLEOTIDE SEQUENCE</scope>
    <source>
        <strain evidence="4">CBS 121739</strain>
    </source>
</reference>
<dbReference type="InterPro" id="IPR036291">
    <property type="entry name" value="NAD(P)-bd_dom_sf"/>
</dbReference>
<dbReference type="GeneID" id="54484500"/>
<keyword evidence="5" id="KW-1185">Reference proteome</keyword>
<keyword evidence="2" id="KW-0521">NADP</keyword>
<dbReference type="AlphaFoldDB" id="A0A6A6WEH0"/>
<comment type="similarity">
    <text evidence="1">Belongs to the short-chain dehydrogenases/reductases (SDR) family.</text>
</comment>
<dbReference type="Proteomes" id="UP000799437">
    <property type="component" value="Unassembled WGS sequence"/>
</dbReference>
<evidence type="ECO:0000313" key="5">
    <source>
        <dbReference type="Proteomes" id="UP000799437"/>
    </source>
</evidence>
<dbReference type="EMBL" id="ML996567">
    <property type="protein sequence ID" value="KAF2761113.1"/>
    <property type="molecule type" value="Genomic_DNA"/>
</dbReference>
<evidence type="ECO:0000256" key="3">
    <source>
        <dbReference type="ARBA" id="ARBA00023002"/>
    </source>
</evidence>
<evidence type="ECO:0000256" key="1">
    <source>
        <dbReference type="ARBA" id="ARBA00006484"/>
    </source>
</evidence>
<dbReference type="SUPFAM" id="SSF51735">
    <property type="entry name" value="NAD(P)-binding Rossmann-fold domains"/>
    <property type="match status" value="1"/>
</dbReference>
<keyword evidence="3" id="KW-0560">Oxidoreductase</keyword>
<dbReference type="PRINTS" id="PR00081">
    <property type="entry name" value="GDHRDH"/>
</dbReference>
<evidence type="ECO:0000256" key="2">
    <source>
        <dbReference type="ARBA" id="ARBA00022857"/>
    </source>
</evidence>
<dbReference type="OrthoDB" id="191139at2759"/>
<protein>
    <submittedName>
        <fullName evidence="4">Short-chain dehydrogenase</fullName>
    </submittedName>
</protein>
<gene>
    <name evidence="4" type="ORF">EJ05DRAFT_473670</name>
</gene>
<dbReference type="Gene3D" id="3.40.50.720">
    <property type="entry name" value="NAD(P)-binding Rossmann-like Domain"/>
    <property type="match status" value="1"/>
</dbReference>
<dbReference type="GO" id="GO:0016491">
    <property type="term" value="F:oxidoreductase activity"/>
    <property type="evidence" value="ECO:0007669"/>
    <property type="project" value="UniProtKB-KW"/>
</dbReference>
<name>A0A6A6WEH0_9PEZI</name>
<dbReference type="PANTHER" id="PTHR24320">
    <property type="entry name" value="RETINOL DEHYDROGENASE"/>
    <property type="match status" value="1"/>
</dbReference>
<dbReference type="Pfam" id="PF00106">
    <property type="entry name" value="adh_short"/>
    <property type="match status" value="1"/>
</dbReference>
<sequence>MGQASSILSQSFFIPSPPLTIDTLPDQTGRVHIVTGGYAGVGKELARILYSRNATVYIAGRSSEKYNAALTDIQHAAPSSTGKLDFLQLDLSDLPTVSAAAAAFMAKESRLDVLYNNAGVMVPAAGSVTAQGHELQMGTNCLGPFLLSTALLPVLRSTAQTSPPGSVRVTWAGSIGVQVATPKYGVQLGPDGPEIDPNPWLNYGMSKAGNFFLGSEFARRYGREGIVSASFNPGNLRSELQRHMGWIGRAILLMGCYHAEFGAATELYAGCSPDIGLERNGVYVMPWGQIGTEKLRPDVLEAAKGKEEGGKGLASEFWDWCEKETRAYTISEKL</sequence>
<dbReference type="PANTHER" id="PTHR24320:SF236">
    <property type="entry name" value="SHORT-CHAIN DEHYDROGENASE-RELATED"/>
    <property type="match status" value="1"/>
</dbReference>
<proteinExistence type="inferred from homology"/>